<feature type="signal peptide" evidence="1">
    <location>
        <begin position="1"/>
        <end position="30"/>
    </location>
</feature>
<accession>A0A1I4SEM4</accession>
<organism evidence="2 3">
    <name type="scientific">Ectothiorhodospira mobilis</name>
    <dbReference type="NCBI Taxonomy" id="195064"/>
    <lineage>
        <taxon>Bacteria</taxon>
        <taxon>Pseudomonadati</taxon>
        <taxon>Pseudomonadota</taxon>
        <taxon>Gammaproteobacteria</taxon>
        <taxon>Chromatiales</taxon>
        <taxon>Ectothiorhodospiraceae</taxon>
        <taxon>Ectothiorhodospira</taxon>
    </lineage>
</organism>
<dbReference type="OrthoDB" id="9793561at2"/>
<keyword evidence="3" id="KW-1185">Reference proteome</keyword>
<dbReference type="InterPro" id="IPR010239">
    <property type="entry name" value="CHP02001"/>
</dbReference>
<reference evidence="2 3" key="1">
    <citation type="submission" date="2016-10" db="EMBL/GenBank/DDBJ databases">
        <authorList>
            <person name="de Groot N.N."/>
        </authorList>
    </citation>
    <scope>NUCLEOTIDE SEQUENCE [LARGE SCALE GENOMIC DNA]</scope>
    <source>
        <strain evidence="2 3">DSM 4180</strain>
    </source>
</reference>
<keyword evidence="1" id="KW-0732">Signal</keyword>
<evidence type="ECO:0000313" key="3">
    <source>
        <dbReference type="Proteomes" id="UP000199556"/>
    </source>
</evidence>
<protein>
    <recommendedName>
        <fullName evidence="4">Porin</fullName>
    </recommendedName>
</protein>
<dbReference type="Proteomes" id="UP000199556">
    <property type="component" value="Unassembled WGS sequence"/>
</dbReference>
<evidence type="ECO:0000313" key="2">
    <source>
        <dbReference type="EMBL" id="SFM62929.1"/>
    </source>
</evidence>
<dbReference type="EMBL" id="FOUO01000016">
    <property type="protein sequence ID" value="SFM62929.1"/>
    <property type="molecule type" value="Genomic_DNA"/>
</dbReference>
<dbReference type="STRING" id="195064.SAMN05421721_1167"/>
<dbReference type="NCBIfam" id="TIGR02001">
    <property type="entry name" value="gcw_chp"/>
    <property type="match status" value="1"/>
</dbReference>
<dbReference type="Pfam" id="PF09694">
    <property type="entry name" value="Gcw_chp"/>
    <property type="match status" value="1"/>
</dbReference>
<dbReference type="RefSeq" id="WP_090486747.1">
    <property type="nucleotide sequence ID" value="NZ_FOUO01000016.1"/>
</dbReference>
<evidence type="ECO:0008006" key="4">
    <source>
        <dbReference type="Google" id="ProtNLM"/>
    </source>
</evidence>
<evidence type="ECO:0000256" key="1">
    <source>
        <dbReference type="SAM" id="SignalP"/>
    </source>
</evidence>
<dbReference type="AlphaFoldDB" id="A0A1I4SEM4"/>
<sequence length="228" mass="23970">MHKVFNRPLLATAVTTALVTGTFVSSSAAAEVSANIGFTSNYLFRGVTQTDDQAAVQGGVDYAHEGGFYAGTWASNVDYGADSRGYEVDGYFGLAGGIGDSGVGFDVGYIYYAYPSLDDSDVGEVYGGLDFMGAHAMVNLVTNADDNSAEDSLSYELGYGLGLTGDMSLDGTVGYVDPDEGDGDYTWWSVGLTRATELGDFTLAYTQNDIDDGNADDPRVSVAFGMSF</sequence>
<feature type="chain" id="PRO_5011705042" description="Porin" evidence="1">
    <location>
        <begin position="31"/>
        <end position="228"/>
    </location>
</feature>
<gene>
    <name evidence="2" type="ORF">SAMN05421721_1167</name>
</gene>
<proteinExistence type="predicted"/>
<name>A0A1I4SEM4_ECTMO</name>